<dbReference type="InterPro" id="IPR001628">
    <property type="entry name" value="Znf_hrmn_rcpt"/>
</dbReference>
<keyword evidence="3 10" id="KW-0863">Zinc-finger</keyword>
<dbReference type="AlphaFoldDB" id="A0A8R1DZE0"/>
<keyword evidence="8 10" id="KW-0675">Receptor</keyword>
<keyword evidence="2 10" id="KW-0479">Metal-binding</keyword>
<dbReference type="InterPro" id="IPR035500">
    <property type="entry name" value="NHR-like_dom_sf"/>
</dbReference>
<evidence type="ECO:0000256" key="10">
    <source>
        <dbReference type="RuleBase" id="RU004334"/>
    </source>
</evidence>
<keyword evidence="7 10" id="KW-0804">Transcription</keyword>
<dbReference type="GO" id="GO:0005634">
    <property type="term" value="C:nucleus"/>
    <property type="evidence" value="ECO:0007669"/>
    <property type="project" value="UniProtKB-SubCell"/>
</dbReference>
<evidence type="ECO:0000256" key="1">
    <source>
        <dbReference type="ARBA" id="ARBA00004123"/>
    </source>
</evidence>
<evidence type="ECO:0000256" key="8">
    <source>
        <dbReference type="ARBA" id="ARBA00023170"/>
    </source>
</evidence>
<dbReference type="GO" id="GO:0000977">
    <property type="term" value="F:RNA polymerase II transcription regulatory region sequence-specific DNA binding"/>
    <property type="evidence" value="ECO:0007669"/>
    <property type="project" value="EnsemblMetazoa"/>
</dbReference>
<dbReference type="Gene3D" id="3.30.50.10">
    <property type="entry name" value="Erythroid Transcription Factor GATA-1, subunit A"/>
    <property type="match status" value="1"/>
</dbReference>
<dbReference type="Pfam" id="PF00105">
    <property type="entry name" value="zf-C4"/>
    <property type="match status" value="1"/>
</dbReference>
<dbReference type="PANTHER" id="PTHR46011:SF4">
    <property type="entry name" value="NUCLEAR HORMONE RECEPTOR FAMILY MEMBER NHR-43"/>
    <property type="match status" value="1"/>
</dbReference>
<name>A0A8R1DZE0_CAEJA</name>
<dbReference type="GO" id="GO:0004879">
    <property type="term" value="F:nuclear receptor activity"/>
    <property type="evidence" value="ECO:0007669"/>
    <property type="project" value="InterPro"/>
</dbReference>
<evidence type="ECO:0000256" key="3">
    <source>
        <dbReference type="ARBA" id="ARBA00022771"/>
    </source>
</evidence>
<accession>A0A8R1DZE0</accession>
<keyword evidence="9 10" id="KW-0539">Nucleus</keyword>
<dbReference type="PRINTS" id="PR00047">
    <property type="entry name" value="STROIDFINGER"/>
</dbReference>
<keyword evidence="6 10" id="KW-0238">DNA-binding</keyword>
<evidence type="ECO:0000259" key="12">
    <source>
        <dbReference type="PROSITE" id="PS51030"/>
    </source>
</evidence>
<reference evidence="14" key="1">
    <citation type="submission" date="2010-08" db="EMBL/GenBank/DDBJ databases">
        <authorList>
            <consortium name="Caenorhabditis japonica Sequencing Consortium"/>
            <person name="Wilson R.K."/>
        </authorList>
    </citation>
    <scope>NUCLEOTIDE SEQUENCE [LARGE SCALE GENOMIC DNA]</scope>
    <source>
        <strain evidence="14">DF5081</strain>
    </source>
</reference>
<feature type="region of interest" description="Disordered" evidence="11">
    <location>
        <begin position="105"/>
        <end position="131"/>
    </location>
</feature>
<evidence type="ECO:0000256" key="7">
    <source>
        <dbReference type="ARBA" id="ARBA00023163"/>
    </source>
</evidence>
<dbReference type="SMART" id="SM00399">
    <property type="entry name" value="ZnF_C4"/>
    <property type="match status" value="1"/>
</dbReference>
<protein>
    <submittedName>
        <fullName evidence="13">Nuclear receptor domain-containing protein</fullName>
    </submittedName>
</protein>
<organism evidence="13 14">
    <name type="scientific">Caenorhabditis japonica</name>
    <dbReference type="NCBI Taxonomy" id="281687"/>
    <lineage>
        <taxon>Eukaryota</taxon>
        <taxon>Metazoa</taxon>
        <taxon>Ecdysozoa</taxon>
        <taxon>Nematoda</taxon>
        <taxon>Chromadorea</taxon>
        <taxon>Rhabditida</taxon>
        <taxon>Rhabditina</taxon>
        <taxon>Rhabditomorpha</taxon>
        <taxon>Rhabditoidea</taxon>
        <taxon>Rhabditidae</taxon>
        <taxon>Peloderinae</taxon>
        <taxon>Caenorhabditis</taxon>
    </lineage>
</organism>
<keyword evidence="5 10" id="KW-0805">Transcription regulation</keyword>
<evidence type="ECO:0000256" key="9">
    <source>
        <dbReference type="ARBA" id="ARBA00023242"/>
    </source>
</evidence>
<dbReference type="PROSITE" id="PS00031">
    <property type="entry name" value="NUCLEAR_REC_DBD_1"/>
    <property type="match status" value="1"/>
</dbReference>
<evidence type="ECO:0000256" key="6">
    <source>
        <dbReference type="ARBA" id="ARBA00023125"/>
    </source>
</evidence>
<dbReference type="SMART" id="SM00430">
    <property type="entry name" value="HOLI"/>
    <property type="match status" value="1"/>
</dbReference>
<dbReference type="PANTHER" id="PTHR46011">
    <property type="entry name" value="NUCLEAR HORMONE RECEPTOR FAMILY MEMBER NHR-86-RELATED"/>
    <property type="match status" value="1"/>
</dbReference>
<dbReference type="PROSITE" id="PS51030">
    <property type="entry name" value="NUCLEAR_REC_DBD_2"/>
    <property type="match status" value="1"/>
</dbReference>
<comment type="similarity">
    <text evidence="10">Belongs to the nuclear hormone receptor family.</text>
</comment>
<evidence type="ECO:0000256" key="11">
    <source>
        <dbReference type="SAM" id="MobiDB-lite"/>
    </source>
</evidence>
<evidence type="ECO:0000313" key="14">
    <source>
        <dbReference type="Proteomes" id="UP000005237"/>
    </source>
</evidence>
<evidence type="ECO:0000313" key="13">
    <source>
        <dbReference type="EnsemblMetazoa" id="CJA17128.1"/>
    </source>
</evidence>
<comment type="subcellular location">
    <subcellularLocation>
        <location evidence="1 10">Nucleus</location>
    </subcellularLocation>
</comment>
<reference evidence="13" key="2">
    <citation type="submission" date="2022-06" db="UniProtKB">
        <authorList>
            <consortium name="EnsemblMetazoa"/>
        </authorList>
    </citation>
    <scope>IDENTIFICATION</scope>
    <source>
        <strain evidence="13">DF5081</strain>
    </source>
</reference>
<evidence type="ECO:0000256" key="2">
    <source>
        <dbReference type="ARBA" id="ARBA00022723"/>
    </source>
</evidence>
<keyword evidence="4 10" id="KW-0862">Zinc</keyword>
<dbReference type="InterPro" id="IPR016355">
    <property type="entry name" value="NR5-like"/>
</dbReference>
<dbReference type="InterPro" id="IPR013088">
    <property type="entry name" value="Znf_NHR/GATA"/>
</dbReference>
<dbReference type="SUPFAM" id="SSF48508">
    <property type="entry name" value="Nuclear receptor ligand-binding domain"/>
    <property type="match status" value="1"/>
</dbReference>
<dbReference type="EnsemblMetazoa" id="CJA17128.1">
    <property type="protein sequence ID" value="CJA17128.1"/>
    <property type="gene ID" value="WBGene00136333"/>
</dbReference>
<feature type="domain" description="Nuclear receptor" evidence="12">
    <location>
        <begin position="19"/>
        <end position="97"/>
    </location>
</feature>
<dbReference type="Pfam" id="PF00104">
    <property type="entry name" value="Hormone_recep"/>
    <property type="match status" value="1"/>
</dbReference>
<evidence type="ECO:0000256" key="4">
    <source>
        <dbReference type="ARBA" id="ARBA00022833"/>
    </source>
</evidence>
<sequence>MPSSSSSSSSPYVVDTVSDIHCRVCGRKYDGSQHFGIDICRACAAFFRRSVTVKKTFVCRRGTDNCALNTISRKTTCQKCRWMRCLDVGLQADLVVQRKSPDFVKANASRPHKHDDEESDSGSEGKYGEEMDESLPPVQFSVLRPIPTIANPNLDTTKATLINRVLINYNEFTRQRLEVELSLPHTQDDSKFFGSTGIPLFKATRDTVSLIYQKQVDLLHVFLSNTFNEYAVCGAEEQKRICAIFSPVLWEIESCYWTYRNMPVKAEYDSLLMCTQTTYIDAKDVRPWLGNTSGQDEETVQKIELRLENLLKTARSMVLEPMHKLIIKEFEFIMILALNIWAARNHRGNLESEARADAVRLALFNDIHILYHDGLKIDNYACRIGEIMGLLTDVQNADISSNVQNLLFADLTANIYSL</sequence>
<dbReference type="SUPFAM" id="SSF57716">
    <property type="entry name" value="Glucocorticoid receptor-like (DNA-binding domain)"/>
    <property type="match status" value="1"/>
</dbReference>
<proteinExistence type="inferred from homology"/>
<evidence type="ECO:0000256" key="5">
    <source>
        <dbReference type="ARBA" id="ARBA00023015"/>
    </source>
</evidence>
<dbReference type="PIRSF" id="PIRSF002530">
    <property type="entry name" value="Nuc_orph_FTZ-F1"/>
    <property type="match status" value="1"/>
</dbReference>
<dbReference type="GO" id="GO:0008270">
    <property type="term" value="F:zinc ion binding"/>
    <property type="evidence" value="ECO:0007669"/>
    <property type="project" value="UniProtKB-KW"/>
</dbReference>
<dbReference type="InterPro" id="IPR000536">
    <property type="entry name" value="Nucl_hrmn_rcpt_lig-bd"/>
</dbReference>
<dbReference type="Proteomes" id="UP000005237">
    <property type="component" value="Unassembled WGS sequence"/>
</dbReference>
<keyword evidence="14" id="KW-1185">Reference proteome</keyword>